<dbReference type="InterPro" id="IPR013766">
    <property type="entry name" value="Thioredoxin_domain"/>
</dbReference>
<dbReference type="EMBL" id="UINC01018177">
    <property type="protein sequence ID" value="SVA76100.1"/>
    <property type="molecule type" value="Genomic_DNA"/>
</dbReference>
<dbReference type="Pfam" id="PF00578">
    <property type="entry name" value="AhpC-TSA"/>
    <property type="match status" value="1"/>
</dbReference>
<organism evidence="2">
    <name type="scientific">marine metagenome</name>
    <dbReference type="NCBI Taxonomy" id="408172"/>
    <lineage>
        <taxon>unclassified sequences</taxon>
        <taxon>metagenomes</taxon>
        <taxon>ecological metagenomes</taxon>
    </lineage>
</organism>
<dbReference type="InterPro" id="IPR036249">
    <property type="entry name" value="Thioredoxin-like_sf"/>
</dbReference>
<protein>
    <recommendedName>
        <fullName evidence="1">Thioredoxin domain-containing protein</fullName>
    </recommendedName>
</protein>
<dbReference type="Gene3D" id="3.40.30.10">
    <property type="entry name" value="Glutaredoxin"/>
    <property type="match status" value="1"/>
</dbReference>
<dbReference type="InterPro" id="IPR047262">
    <property type="entry name" value="PRX-like1"/>
</dbReference>
<dbReference type="AlphaFoldDB" id="A0A381YGP8"/>
<feature type="domain" description="Thioredoxin" evidence="1">
    <location>
        <begin position="8"/>
        <end position="167"/>
    </location>
</feature>
<evidence type="ECO:0000313" key="2">
    <source>
        <dbReference type="EMBL" id="SVA76100.1"/>
    </source>
</evidence>
<evidence type="ECO:0000259" key="1">
    <source>
        <dbReference type="PROSITE" id="PS51352"/>
    </source>
</evidence>
<dbReference type="PANTHER" id="PTHR43640">
    <property type="entry name" value="OS07G0260300 PROTEIN"/>
    <property type="match status" value="1"/>
</dbReference>
<dbReference type="PANTHER" id="PTHR43640:SF1">
    <property type="entry name" value="THIOREDOXIN-DEPENDENT PEROXIREDOXIN"/>
    <property type="match status" value="1"/>
</dbReference>
<name>A0A381YGP8_9ZZZZ</name>
<dbReference type="PROSITE" id="PS51352">
    <property type="entry name" value="THIOREDOXIN_2"/>
    <property type="match status" value="1"/>
</dbReference>
<dbReference type="GO" id="GO:0016209">
    <property type="term" value="F:antioxidant activity"/>
    <property type="evidence" value="ECO:0007669"/>
    <property type="project" value="InterPro"/>
</dbReference>
<dbReference type="GO" id="GO:0016491">
    <property type="term" value="F:oxidoreductase activity"/>
    <property type="evidence" value="ECO:0007669"/>
    <property type="project" value="InterPro"/>
</dbReference>
<proteinExistence type="predicted"/>
<reference evidence="2" key="1">
    <citation type="submission" date="2018-05" db="EMBL/GenBank/DDBJ databases">
        <authorList>
            <person name="Lanie J.A."/>
            <person name="Ng W.-L."/>
            <person name="Kazmierczak K.M."/>
            <person name="Andrzejewski T.M."/>
            <person name="Davidsen T.M."/>
            <person name="Wayne K.J."/>
            <person name="Tettelin H."/>
            <person name="Glass J.I."/>
            <person name="Rusch D."/>
            <person name="Podicherti R."/>
            <person name="Tsui H.-C.T."/>
            <person name="Winkler M.E."/>
        </authorList>
    </citation>
    <scope>NUCLEOTIDE SEQUENCE</scope>
</reference>
<dbReference type="CDD" id="cd02969">
    <property type="entry name" value="PRX_like1"/>
    <property type="match status" value="1"/>
</dbReference>
<sequence>MAFSSIMEELGSLAPSFSLSNTNPNAGKPVVSLEDFAGSPALLVAFICNHCPYVIHIRESFSVFAAEYQGRGLGVVAICSNDVTTHPDDGPEKMTAEAVGHGFPFPYLHDEAQDVAKAYRAACTPDFFLYDDALRLVYRGQYDASRPNNDAPIDGHALRAATDEVLGGQAITANQIPSMGCNIKWKSGQEPDYFPS</sequence>
<gene>
    <name evidence="2" type="ORF">METZ01_LOCUS128954</name>
</gene>
<dbReference type="SUPFAM" id="SSF52833">
    <property type="entry name" value="Thioredoxin-like"/>
    <property type="match status" value="1"/>
</dbReference>
<accession>A0A381YGP8</accession>
<dbReference type="InterPro" id="IPR000866">
    <property type="entry name" value="AhpC/TSA"/>
</dbReference>